<feature type="active site" description="Proton donor" evidence="6">
    <location>
        <position position="305"/>
    </location>
</feature>
<sequence>MKTMETTAARDLSKFIVPSIKSFEKHHGSFAFKAKILFYADSSHYKTAKNLCKVFKDIFGLEAEVVSSEESSQADIVLKTDSAGGNPESYSILVRPEMITISSPSGRGLFYGLNTLIQLIERDKNGSAFSVPCCRIEDQPEYQWRGFMLDVCRHFMSIDCIKRYIDILSFYKFNRLHLHLTEDQGWRIESRKYPLLTEIGAYRGKSNYGGYYTLEQLRDIMDYAAARFVTVVPEIDLPGHCQAALAAYPELSCTGGPFEVSEKVHVIHEEAFCAGNEKCFEFLQDVFGEIIDALEPKYIHIGADECLKNRWKACSRCQQRIKDEVLADENELQAYFVRRIASFLKSKGVTVIGWEEILEGGGDRDTIIQVWKGCREVAKECISNGYRVILSPTSNCYLDYVPARIDLEKASQFDLNIADSPAEKELVLGGEACMWTEDTPQEILDSKVFPRLLAICESLWHGAAVENYQEFANRLRSHYNAVSEYGIEYNCSFPES</sequence>
<evidence type="ECO:0000256" key="1">
    <source>
        <dbReference type="ARBA" id="ARBA00001231"/>
    </source>
</evidence>
<dbReference type="InterPro" id="IPR025705">
    <property type="entry name" value="Beta_hexosaminidase_sua/sub"/>
</dbReference>
<dbReference type="Proteomes" id="UP000188181">
    <property type="component" value="Chromosome"/>
</dbReference>
<gene>
    <name evidence="9" type="primary">exo I_2</name>
    <name evidence="9" type="ORF">SMSP2_01861</name>
</gene>
<protein>
    <recommendedName>
        <fullName evidence="3">beta-N-acetylhexosaminidase</fullName>
        <ecNumber evidence="3">3.2.1.52</ecNumber>
    </recommendedName>
</protein>
<dbReference type="GO" id="GO:0005975">
    <property type="term" value="P:carbohydrate metabolic process"/>
    <property type="evidence" value="ECO:0007669"/>
    <property type="project" value="InterPro"/>
</dbReference>
<dbReference type="GO" id="GO:0030203">
    <property type="term" value="P:glycosaminoglycan metabolic process"/>
    <property type="evidence" value="ECO:0007669"/>
    <property type="project" value="TreeGrafter"/>
</dbReference>
<accession>A0A1Q2MGP9</accession>
<dbReference type="CDD" id="cd06563">
    <property type="entry name" value="GH20_chitobiase-like"/>
    <property type="match status" value="1"/>
</dbReference>
<proteinExistence type="inferred from homology"/>
<dbReference type="PIRSF" id="PIRSF001093">
    <property type="entry name" value="B-hxosamndse_ab_euk"/>
    <property type="match status" value="1"/>
</dbReference>
<dbReference type="InterPro" id="IPR015883">
    <property type="entry name" value="Glyco_hydro_20_cat"/>
</dbReference>
<dbReference type="OrthoDB" id="1098018at2"/>
<dbReference type="InterPro" id="IPR017853">
    <property type="entry name" value="GH"/>
</dbReference>
<dbReference type="SUPFAM" id="SSF51445">
    <property type="entry name" value="(Trans)glycosidases"/>
    <property type="match status" value="1"/>
</dbReference>
<feature type="domain" description="Glycoside hydrolase family 20 catalytic" evidence="7">
    <location>
        <begin position="142"/>
        <end position="462"/>
    </location>
</feature>
<comment type="similarity">
    <text evidence="2">Belongs to the glycosyl hydrolase 20 family.</text>
</comment>
<keyword evidence="10" id="KW-1185">Reference proteome</keyword>
<dbReference type="STRING" id="1851148.SMSP2_01861"/>
<dbReference type="EC" id="3.2.1.52" evidence="3"/>
<dbReference type="InterPro" id="IPR015882">
    <property type="entry name" value="HEX_bac_N"/>
</dbReference>
<dbReference type="PANTHER" id="PTHR22600">
    <property type="entry name" value="BETA-HEXOSAMINIDASE"/>
    <property type="match status" value="1"/>
</dbReference>
<dbReference type="AlphaFoldDB" id="A0A1Q2MGP9"/>
<evidence type="ECO:0000313" key="9">
    <source>
        <dbReference type="EMBL" id="AQQ71487.1"/>
    </source>
</evidence>
<dbReference type="RefSeq" id="WP_146683657.1">
    <property type="nucleotide sequence ID" value="NZ_CP019646.1"/>
</dbReference>
<keyword evidence="5 9" id="KW-0326">Glycosidase</keyword>
<evidence type="ECO:0000259" key="8">
    <source>
        <dbReference type="Pfam" id="PF02838"/>
    </source>
</evidence>
<dbReference type="InterPro" id="IPR029018">
    <property type="entry name" value="Hex-like_dom2"/>
</dbReference>
<dbReference type="SUPFAM" id="SSF55545">
    <property type="entry name" value="beta-N-acetylhexosaminidase-like domain"/>
    <property type="match status" value="1"/>
</dbReference>
<dbReference type="EMBL" id="CP019646">
    <property type="protein sequence ID" value="AQQ71487.1"/>
    <property type="molecule type" value="Genomic_DNA"/>
</dbReference>
<dbReference type="Gene3D" id="3.20.20.80">
    <property type="entry name" value="Glycosidases"/>
    <property type="match status" value="1"/>
</dbReference>
<evidence type="ECO:0000256" key="5">
    <source>
        <dbReference type="ARBA" id="ARBA00023295"/>
    </source>
</evidence>
<evidence type="ECO:0000256" key="2">
    <source>
        <dbReference type="ARBA" id="ARBA00006285"/>
    </source>
</evidence>
<feature type="domain" description="Beta-hexosaminidase bacterial type N-terminal" evidence="8">
    <location>
        <begin position="16"/>
        <end position="139"/>
    </location>
</feature>
<dbReference type="Pfam" id="PF02838">
    <property type="entry name" value="Glyco_hydro_20b"/>
    <property type="match status" value="1"/>
</dbReference>
<evidence type="ECO:0000313" key="10">
    <source>
        <dbReference type="Proteomes" id="UP000188181"/>
    </source>
</evidence>
<evidence type="ECO:0000259" key="7">
    <source>
        <dbReference type="Pfam" id="PF00728"/>
    </source>
</evidence>
<organism evidence="9 10">
    <name type="scientific">Limihaloglobus sulfuriphilus</name>
    <dbReference type="NCBI Taxonomy" id="1851148"/>
    <lineage>
        <taxon>Bacteria</taxon>
        <taxon>Pseudomonadati</taxon>
        <taxon>Planctomycetota</taxon>
        <taxon>Phycisphaerae</taxon>
        <taxon>Sedimentisphaerales</taxon>
        <taxon>Sedimentisphaeraceae</taxon>
        <taxon>Limihaloglobus</taxon>
    </lineage>
</organism>
<dbReference type="GO" id="GO:0016020">
    <property type="term" value="C:membrane"/>
    <property type="evidence" value="ECO:0007669"/>
    <property type="project" value="TreeGrafter"/>
</dbReference>
<name>A0A1Q2MGP9_9BACT</name>
<dbReference type="GO" id="GO:0004563">
    <property type="term" value="F:beta-N-acetylhexosaminidase activity"/>
    <property type="evidence" value="ECO:0007669"/>
    <property type="project" value="UniProtKB-EC"/>
</dbReference>
<evidence type="ECO:0000256" key="6">
    <source>
        <dbReference type="PIRSR" id="PIRSR625705-1"/>
    </source>
</evidence>
<dbReference type="Pfam" id="PF00728">
    <property type="entry name" value="Glyco_hydro_20"/>
    <property type="match status" value="1"/>
</dbReference>
<dbReference type="PRINTS" id="PR00738">
    <property type="entry name" value="GLHYDRLASE20"/>
</dbReference>
<keyword evidence="4 9" id="KW-0378">Hydrolase</keyword>
<reference evidence="10" key="1">
    <citation type="submission" date="2017-02" db="EMBL/GenBank/DDBJ databases">
        <title>Comparative genomics and description of representatives of a novel lineage of planctomycetes thriving in anoxic sediments.</title>
        <authorList>
            <person name="Spring S."/>
            <person name="Bunk B."/>
            <person name="Sproer C."/>
        </authorList>
    </citation>
    <scope>NUCLEOTIDE SEQUENCE [LARGE SCALE GENOMIC DNA]</scope>
    <source>
        <strain evidence="10">SM-Chi-D1</strain>
    </source>
</reference>
<evidence type="ECO:0000256" key="3">
    <source>
        <dbReference type="ARBA" id="ARBA00012663"/>
    </source>
</evidence>
<comment type="catalytic activity">
    <reaction evidence="1">
        <text>Hydrolysis of terminal non-reducing N-acetyl-D-hexosamine residues in N-acetyl-beta-D-hexosaminides.</text>
        <dbReference type="EC" id="3.2.1.52"/>
    </reaction>
</comment>
<dbReference type="KEGG" id="pbas:SMSP2_01861"/>
<evidence type="ECO:0000256" key="4">
    <source>
        <dbReference type="ARBA" id="ARBA00022801"/>
    </source>
</evidence>
<dbReference type="PANTHER" id="PTHR22600:SF57">
    <property type="entry name" value="BETA-N-ACETYLHEXOSAMINIDASE"/>
    <property type="match status" value="1"/>
</dbReference>
<dbReference type="Gene3D" id="3.30.379.10">
    <property type="entry name" value="Chitobiase/beta-hexosaminidase domain 2-like"/>
    <property type="match status" value="1"/>
</dbReference>